<dbReference type="PANTHER" id="PTHR34300:SF2">
    <property type="entry name" value="QUEUOSINE PRECURSOR TRANSPORTER-RELATED"/>
    <property type="match status" value="1"/>
</dbReference>
<reference evidence="2 3" key="1">
    <citation type="submission" date="2016-12" db="EMBL/GenBank/DDBJ databases">
        <title>Thioflexothrix psekupsii D3 genome sequencing and assembly.</title>
        <authorList>
            <person name="Fomenkov A."/>
            <person name="Vincze T."/>
            <person name="Grabovich M."/>
            <person name="Anton B.P."/>
            <person name="Dubinina G."/>
            <person name="Orlova M."/>
            <person name="Belousova E."/>
            <person name="Roberts R.J."/>
        </authorList>
    </citation>
    <scope>NUCLEOTIDE SEQUENCE [LARGE SCALE GENOMIC DNA]</scope>
    <source>
        <strain evidence="2">D3</strain>
    </source>
</reference>
<keyword evidence="1" id="KW-0997">Cell inner membrane</keyword>
<feature type="transmembrane region" description="Helical" evidence="1">
    <location>
        <begin position="56"/>
        <end position="78"/>
    </location>
</feature>
<dbReference type="GO" id="GO:0022857">
    <property type="term" value="F:transmembrane transporter activity"/>
    <property type="evidence" value="ECO:0007669"/>
    <property type="project" value="UniProtKB-UniRule"/>
</dbReference>
<protein>
    <recommendedName>
        <fullName evidence="1">Probable queuosine precursor transporter</fullName>
        <shortName evidence="1">Q precursor transporter</shortName>
    </recommendedName>
</protein>
<name>A0A251X6X3_9GAMM</name>
<comment type="function">
    <text evidence="1">Involved in the import of queuosine (Q) precursors, required for Q precursor salvage.</text>
</comment>
<comment type="similarity">
    <text evidence="1">Belongs to the vitamin uptake transporter (VUT/ECF) (TC 2.A.88) family. Q precursor transporter subfamily.</text>
</comment>
<keyword evidence="1" id="KW-0812">Transmembrane</keyword>
<feature type="transmembrane region" description="Helical" evidence="1">
    <location>
        <begin position="6"/>
        <end position="27"/>
    </location>
</feature>
<dbReference type="GO" id="GO:0005886">
    <property type="term" value="C:plasma membrane"/>
    <property type="evidence" value="ECO:0007669"/>
    <property type="project" value="UniProtKB-SubCell"/>
</dbReference>
<feature type="transmembrane region" description="Helical" evidence="1">
    <location>
        <begin position="174"/>
        <end position="192"/>
    </location>
</feature>
<keyword evidence="1" id="KW-1133">Transmembrane helix</keyword>
<dbReference type="Proteomes" id="UP000194798">
    <property type="component" value="Unassembled WGS sequence"/>
</dbReference>
<evidence type="ECO:0000313" key="3">
    <source>
        <dbReference type="Proteomes" id="UP000194798"/>
    </source>
</evidence>
<dbReference type="NCBIfam" id="TIGR00697">
    <property type="entry name" value="queuosine precursor transporter"/>
    <property type="match status" value="1"/>
</dbReference>
<keyword evidence="1" id="KW-0813">Transport</keyword>
<comment type="subcellular location">
    <subcellularLocation>
        <location evidence="1">Cell inner membrane</location>
        <topology evidence="1">Multi-pass membrane protein</topology>
    </subcellularLocation>
</comment>
<feature type="transmembrane region" description="Helical" evidence="1">
    <location>
        <begin position="204"/>
        <end position="223"/>
    </location>
</feature>
<dbReference type="AlphaFoldDB" id="A0A251X6X3"/>
<keyword evidence="3" id="KW-1185">Reference proteome</keyword>
<dbReference type="PANTHER" id="PTHR34300">
    <property type="entry name" value="QUEUOSINE PRECURSOR TRANSPORTER-RELATED"/>
    <property type="match status" value="1"/>
</dbReference>
<dbReference type="InterPro" id="IPR003744">
    <property type="entry name" value="YhhQ"/>
</dbReference>
<proteinExistence type="inferred from homology"/>
<feature type="transmembrane region" description="Helical" evidence="1">
    <location>
        <begin position="90"/>
        <end position="114"/>
    </location>
</feature>
<organism evidence="2 3">
    <name type="scientific">Thioflexithrix psekupsensis</name>
    <dbReference type="NCBI Taxonomy" id="1570016"/>
    <lineage>
        <taxon>Bacteria</taxon>
        <taxon>Pseudomonadati</taxon>
        <taxon>Pseudomonadota</taxon>
        <taxon>Gammaproteobacteria</taxon>
        <taxon>Thiotrichales</taxon>
        <taxon>Thioflexithrix</taxon>
    </lineage>
</organism>
<comment type="caution">
    <text evidence="2">The sequence shown here is derived from an EMBL/GenBank/DDBJ whole genome shotgun (WGS) entry which is preliminary data.</text>
</comment>
<dbReference type="Pfam" id="PF02592">
    <property type="entry name" value="Vut_1"/>
    <property type="match status" value="1"/>
</dbReference>
<dbReference type="HAMAP" id="MF_02088">
    <property type="entry name" value="Q_prec_transport"/>
    <property type="match status" value="1"/>
</dbReference>
<evidence type="ECO:0000256" key="1">
    <source>
        <dbReference type="HAMAP-Rule" id="MF_02088"/>
    </source>
</evidence>
<keyword evidence="1" id="KW-1003">Cell membrane</keyword>
<keyword evidence="1" id="KW-0472">Membrane</keyword>
<gene>
    <name evidence="2" type="ORF">TPSD3_10460</name>
</gene>
<accession>A0A251X6X3</accession>
<dbReference type="EMBL" id="MSLT01000018">
    <property type="protein sequence ID" value="OUD13347.1"/>
    <property type="molecule type" value="Genomic_DNA"/>
</dbReference>
<feature type="transmembrane region" description="Helical" evidence="1">
    <location>
        <begin position="134"/>
        <end position="153"/>
    </location>
</feature>
<evidence type="ECO:0000313" key="2">
    <source>
        <dbReference type="EMBL" id="OUD13347.1"/>
    </source>
</evidence>
<sequence>MEFATTHQNLLWFLTITADLSVTLLLYRLFGKTGLYTSVILGIMLSNLQGPKLTMIFGMHTSLGTIIYSGIYFATDLLSERYGRREAQRAVLLGFATSVILVVMMSVSLLFVPAPSSRSVHDAMVSIFGFTPRFVFGSLFAYLISQSFDVWVFHYLKRKTKGRHLWLRNNVSTLASQAVDTVLYSLVVWWGVVQLKMAIHLGLAKYLFKFVIALFDTPFIYWARSWNVADKDWYEPFKKDYYKDF</sequence>